<dbReference type="Proteomes" id="UP001177023">
    <property type="component" value="Unassembled WGS sequence"/>
</dbReference>
<dbReference type="EMBL" id="CATQJA010002588">
    <property type="protein sequence ID" value="CAJ0571987.1"/>
    <property type="molecule type" value="Genomic_DNA"/>
</dbReference>
<name>A0AA36CMV2_9BILA</name>
<reference evidence="1" key="1">
    <citation type="submission" date="2023-06" db="EMBL/GenBank/DDBJ databases">
        <authorList>
            <person name="Delattre M."/>
        </authorList>
    </citation>
    <scope>NUCLEOTIDE SEQUENCE</scope>
    <source>
        <strain evidence="1">AF72</strain>
    </source>
</reference>
<proteinExistence type="predicted"/>
<evidence type="ECO:0000313" key="2">
    <source>
        <dbReference type="Proteomes" id="UP001177023"/>
    </source>
</evidence>
<comment type="caution">
    <text evidence="1">The sequence shown here is derived from an EMBL/GenBank/DDBJ whole genome shotgun (WGS) entry which is preliminary data.</text>
</comment>
<accession>A0AA36CMV2</accession>
<dbReference type="AlphaFoldDB" id="A0AA36CMV2"/>
<sequence length="93" mass="10852">MKLVESHDIYDVLRFVPLRLVDILPILIELSDEIQTNLLTSQYFMNMDFMVELPEAVSQLWERLKAPELEGTISTTPCFRGFPYHSILISLHE</sequence>
<feature type="non-terminal residue" evidence="1">
    <location>
        <position position="1"/>
    </location>
</feature>
<organism evidence="1 2">
    <name type="scientific">Mesorhabditis spiculigera</name>
    <dbReference type="NCBI Taxonomy" id="96644"/>
    <lineage>
        <taxon>Eukaryota</taxon>
        <taxon>Metazoa</taxon>
        <taxon>Ecdysozoa</taxon>
        <taxon>Nematoda</taxon>
        <taxon>Chromadorea</taxon>
        <taxon>Rhabditida</taxon>
        <taxon>Rhabditina</taxon>
        <taxon>Rhabditomorpha</taxon>
        <taxon>Rhabditoidea</taxon>
        <taxon>Rhabditidae</taxon>
        <taxon>Mesorhabditinae</taxon>
        <taxon>Mesorhabditis</taxon>
    </lineage>
</organism>
<evidence type="ECO:0000313" key="1">
    <source>
        <dbReference type="EMBL" id="CAJ0571987.1"/>
    </source>
</evidence>
<keyword evidence="2" id="KW-1185">Reference proteome</keyword>
<gene>
    <name evidence="1" type="ORF">MSPICULIGERA_LOCUS10383</name>
</gene>
<protein>
    <submittedName>
        <fullName evidence="1">Uncharacterized protein</fullName>
    </submittedName>
</protein>